<evidence type="ECO:0000256" key="2">
    <source>
        <dbReference type="ARBA" id="ARBA00022737"/>
    </source>
</evidence>
<keyword evidence="4" id="KW-1015">Disulfide bond</keyword>
<dbReference type="Pfam" id="PF00149">
    <property type="entry name" value="Metallophos"/>
    <property type="match status" value="1"/>
</dbReference>
<reference evidence="7 8" key="1">
    <citation type="submission" date="2013-11" db="EMBL/GenBank/DDBJ databases">
        <title>The Genome Sequence of Phytophthora parasitica P1976.</title>
        <authorList>
            <consortium name="The Broad Institute Genomics Platform"/>
            <person name="Russ C."/>
            <person name="Tyler B."/>
            <person name="Panabieres F."/>
            <person name="Shan W."/>
            <person name="Tripathy S."/>
            <person name="Grunwald N."/>
            <person name="Machado M."/>
            <person name="Johnson C.S."/>
            <person name="Walker B."/>
            <person name="Young S."/>
            <person name="Zeng Q."/>
            <person name="Gargeya S."/>
            <person name="Fitzgerald M."/>
            <person name="Haas B."/>
            <person name="Abouelleil A."/>
            <person name="Allen A.W."/>
            <person name="Alvarado L."/>
            <person name="Arachchi H.M."/>
            <person name="Berlin A.M."/>
            <person name="Chapman S.B."/>
            <person name="Gainer-Dewar J."/>
            <person name="Goldberg J."/>
            <person name="Griggs A."/>
            <person name="Gujja S."/>
            <person name="Hansen M."/>
            <person name="Howarth C."/>
            <person name="Imamovic A."/>
            <person name="Ireland A."/>
            <person name="Larimer J."/>
            <person name="McCowan C."/>
            <person name="Murphy C."/>
            <person name="Pearson M."/>
            <person name="Poon T.W."/>
            <person name="Priest M."/>
            <person name="Roberts A."/>
            <person name="Saif S."/>
            <person name="Shea T."/>
            <person name="Sisk P."/>
            <person name="Sykes S."/>
            <person name="Wortman J."/>
            <person name="Nusbaum C."/>
            <person name="Birren B."/>
        </authorList>
    </citation>
    <scope>NUCLEOTIDE SEQUENCE [LARGE SCALE GENOMIC DNA]</scope>
    <source>
        <strain evidence="7 8">P1976</strain>
    </source>
</reference>
<dbReference type="Pfam" id="PF14295">
    <property type="entry name" value="PAN_4"/>
    <property type="match status" value="2"/>
</dbReference>
<evidence type="ECO:0000313" key="7">
    <source>
        <dbReference type="EMBL" id="ETO84059.1"/>
    </source>
</evidence>
<evidence type="ECO:0000259" key="6">
    <source>
        <dbReference type="PROSITE" id="PS50948"/>
    </source>
</evidence>
<protein>
    <recommendedName>
        <fullName evidence="6">Apple domain-containing protein</fullName>
    </recommendedName>
</protein>
<gene>
    <name evidence="7" type="ORF">F444_01999</name>
</gene>
<feature type="non-terminal residue" evidence="7">
    <location>
        <position position="1"/>
    </location>
</feature>
<organism evidence="7 8">
    <name type="scientific">Phytophthora nicotianae P1976</name>
    <dbReference type="NCBI Taxonomy" id="1317066"/>
    <lineage>
        <taxon>Eukaryota</taxon>
        <taxon>Sar</taxon>
        <taxon>Stramenopiles</taxon>
        <taxon>Oomycota</taxon>
        <taxon>Peronosporomycetes</taxon>
        <taxon>Peronosporales</taxon>
        <taxon>Peronosporaceae</taxon>
        <taxon>Phytophthora</taxon>
    </lineage>
</organism>
<dbReference type="PROSITE" id="PS50948">
    <property type="entry name" value="PAN"/>
    <property type="match status" value="1"/>
</dbReference>
<dbReference type="SMART" id="SM00223">
    <property type="entry name" value="APPLE"/>
    <property type="match status" value="1"/>
</dbReference>
<dbReference type="InterPro" id="IPR004843">
    <property type="entry name" value="Calcineurin-like_PHP"/>
</dbReference>
<feature type="compositionally biased region" description="Low complexity" evidence="5">
    <location>
        <begin position="113"/>
        <end position="132"/>
    </location>
</feature>
<keyword evidence="1" id="KW-0732">Signal</keyword>
<sequence length="530" mass="57484">TNGCGAFTWTNYNGGTCWLKKSKGTAKSSSGAVSGVVQASSTSSSATCPSLENNVDYSGSDVGSARSSSASGCCNICSNNNACGAFTWTNYNGGTCWLKSSKGTGKASPGSISSTVQKSTQPSTPTSPSSVDPANAQYSLSAFAIGDWGTTTYKGSCCSRSNTFNNYDINAEDVVASLMNTEAGNAAVKPKVIIGHGDNFYWTGINSLEGRDSRFATTFEEKFKGNNIKTIPWVNVLGNHDYGGASYVCNQGDNNARCANTAALLQGLDNKFKWQSEYTSPNDNRWNLDDHFYVHRIEDPATGVSIDIFNVDTNDADIHGAMQICCQCYGYSNGDSATCRNVGRGHQYCCGGDNSMFDACMAKFNQWGDDSRAQIAQKVKQSTATWKIVNSHYSPYNHYAEHNMKRWFDVLRGSGVHIWLNGHTHGEKHDYSSSLGIHFIENGAGGGIQKESASGIPSYAAPFVQNKWMYGSNEYGFMSLQASKAWVKLQYHTADRSWQFGENFQSTKQGGVETKHCWYIPSDGGEGRRC</sequence>
<dbReference type="GO" id="GO:0005576">
    <property type="term" value="C:extracellular region"/>
    <property type="evidence" value="ECO:0007669"/>
    <property type="project" value="InterPro"/>
</dbReference>
<dbReference type="Gene3D" id="3.50.4.10">
    <property type="entry name" value="Hepatocyte Growth Factor"/>
    <property type="match status" value="2"/>
</dbReference>
<dbReference type="InterPro" id="IPR051558">
    <property type="entry name" value="Metallophosphoesterase_PAP"/>
</dbReference>
<proteinExistence type="predicted"/>
<dbReference type="Proteomes" id="UP000028582">
    <property type="component" value="Unassembled WGS sequence"/>
</dbReference>
<evidence type="ECO:0000256" key="4">
    <source>
        <dbReference type="ARBA" id="ARBA00023157"/>
    </source>
</evidence>
<comment type="caution">
    <text evidence="7">The sequence shown here is derived from an EMBL/GenBank/DDBJ whole genome shotgun (WGS) entry which is preliminary data.</text>
</comment>
<dbReference type="InterPro" id="IPR003609">
    <property type="entry name" value="Pan_app"/>
</dbReference>
<dbReference type="SUPFAM" id="SSF56300">
    <property type="entry name" value="Metallo-dependent phosphatases"/>
    <property type="match status" value="1"/>
</dbReference>
<dbReference type="EMBL" id="ANJA01000371">
    <property type="protein sequence ID" value="ETO84059.1"/>
    <property type="molecule type" value="Genomic_DNA"/>
</dbReference>
<name>A0A081AYU8_PHYNI</name>
<dbReference type="OrthoDB" id="411211at2759"/>
<feature type="region of interest" description="Disordered" evidence="5">
    <location>
        <begin position="105"/>
        <end position="132"/>
    </location>
</feature>
<keyword evidence="3" id="KW-0378">Hydrolase</keyword>
<dbReference type="AlphaFoldDB" id="A0A081AYU8"/>
<evidence type="ECO:0000256" key="3">
    <source>
        <dbReference type="ARBA" id="ARBA00022801"/>
    </source>
</evidence>
<evidence type="ECO:0000256" key="1">
    <source>
        <dbReference type="ARBA" id="ARBA00022729"/>
    </source>
</evidence>
<dbReference type="GO" id="GO:0016787">
    <property type="term" value="F:hydrolase activity"/>
    <property type="evidence" value="ECO:0007669"/>
    <property type="project" value="UniProtKB-KW"/>
</dbReference>
<dbReference type="PANTHER" id="PTHR10161">
    <property type="entry name" value="TARTRATE-RESISTANT ACID PHOSPHATASE TYPE 5"/>
    <property type="match status" value="1"/>
</dbReference>
<dbReference type="Gene3D" id="3.60.21.10">
    <property type="match status" value="1"/>
</dbReference>
<dbReference type="CDD" id="cd01100">
    <property type="entry name" value="APPLE_Factor_XI_like"/>
    <property type="match status" value="1"/>
</dbReference>
<keyword evidence="2" id="KW-0677">Repeat</keyword>
<dbReference type="GO" id="GO:0006508">
    <property type="term" value="P:proteolysis"/>
    <property type="evidence" value="ECO:0007669"/>
    <property type="project" value="InterPro"/>
</dbReference>
<dbReference type="InterPro" id="IPR000177">
    <property type="entry name" value="Apple"/>
</dbReference>
<evidence type="ECO:0000313" key="8">
    <source>
        <dbReference type="Proteomes" id="UP000028582"/>
    </source>
</evidence>
<accession>A0A081AYU8</accession>
<feature type="domain" description="Apple" evidence="6">
    <location>
        <begin position="48"/>
        <end position="120"/>
    </location>
</feature>
<dbReference type="PANTHER" id="PTHR10161:SF14">
    <property type="entry name" value="TARTRATE-RESISTANT ACID PHOSPHATASE TYPE 5"/>
    <property type="match status" value="1"/>
</dbReference>
<dbReference type="InterPro" id="IPR029052">
    <property type="entry name" value="Metallo-depent_PP-like"/>
</dbReference>
<evidence type="ECO:0000256" key="5">
    <source>
        <dbReference type="SAM" id="MobiDB-lite"/>
    </source>
</evidence>